<organism evidence="3 4">
    <name type="scientific">Rippkaea orientalis (strain PCC 8801 / RF-1)</name>
    <name type="common">Cyanothece sp. (strain PCC 8801)</name>
    <dbReference type="NCBI Taxonomy" id="41431"/>
    <lineage>
        <taxon>Bacteria</taxon>
        <taxon>Bacillati</taxon>
        <taxon>Cyanobacteriota</taxon>
        <taxon>Cyanophyceae</taxon>
        <taxon>Oscillatoriophycideae</taxon>
        <taxon>Chroococcales</taxon>
        <taxon>Aphanothecaceae</taxon>
        <taxon>Rippkaea</taxon>
        <taxon>Rippkaea orientalis</taxon>
    </lineage>
</organism>
<dbReference type="eggNOG" id="COG5002">
    <property type="taxonomic scope" value="Bacteria"/>
</dbReference>
<dbReference type="KEGG" id="cyp:PCC8801_4406"/>
<sequence length="184" mass="20808">MKIKLQLDKLLDTLVSNYFVLNKTSFFEKLLFQGKPAINKNRNKTHNQSTTEDLIVKLRQENEKLKQVLEAKEKVIKHLTTSDNLGFNPNDFQLIIEGVADGVLLVNDEGKVKFINPSAEKLFARPKSELINYFLGLPIADDSTEVTIFRPGGHIVMAEMRVSVITWKSKTAYVASLRDVTVST</sequence>
<dbReference type="PROSITE" id="PS50112">
    <property type="entry name" value="PAS"/>
    <property type="match status" value="1"/>
</dbReference>
<accession>B7JWI7</accession>
<dbReference type="Gene3D" id="3.30.450.20">
    <property type="entry name" value="PAS domain"/>
    <property type="match status" value="1"/>
</dbReference>
<dbReference type="STRING" id="41431.PCC8801_4406"/>
<keyword evidence="4" id="KW-1185">Reference proteome</keyword>
<dbReference type="SMART" id="SM00091">
    <property type="entry name" value="PAS"/>
    <property type="match status" value="1"/>
</dbReference>
<name>B7JWI7_RIPO1</name>
<gene>
    <name evidence="3" type="ordered locus">PCC8801_4406</name>
</gene>
<protein>
    <submittedName>
        <fullName evidence="3">Putative PAS/PAC sensor protein</fullName>
    </submittedName>
</protein>
<dbReference type="AlphaFoldDB" id="B7JWI7"/>
<dbReference type="SUPFAM" id="SSF55785">
    <property type="entry name" value="PYP-like sensor domain (PAS domain)"/>
    <property type="match status" value="1"/>
</dbReference>
<dbReference type="InterPro" id="IPR035965">
    <property type="entry name" value="PAS-like_dom_sf"/>
</dbReference>
<dbReference type="Proteomes" id="UP000008204">
    <property type="component" value="Chromosome"/>
</dbReference>
<feature type="domain" description="PAS" evidence="2">
    <location>
        <begin position="88"/>
        <end position="132"/>
    </location>
</feature>
<dbReference type="RefSeq" id="WP_015785382.1">
    <property type="nucleotide sequence ID" value="NC_011726.1"/>
</dbReference>
<evidence type="ECO:0000256" key="1">
    <source>
        <dbReference type="SAM" id="Coils"/>
    </source>
</evidence>
<keyword evidence="1" id="KW-0175">Coiled coil</keyword>
<dbReference type="InterPro" id="IPR000014">
    <property type="entry name" value="PAS"/>
</dbReference>
<dbReference type="GO" id="GO:0006355">
    <property type="term" value="P:regulation of DNA-templated transcription"/>
    <property type="evidence" value="ECO:0007669"/>
    <property type="project" value="InterPro"/>
</dbReference>
<feature type="coiled-coil region" evidence="1">
    <location>
        <begin position="55"/>
        <end position="82"/>
    </location>
</feature>
<dbReference type="InterPro" id="IPR013767">
    <property type="entry name" value="PAS_fold"/>
</dbReference>
<evidence type="ECO:0000313" key="3">
    <source>
        <dbReference type="EMBL" id="ACK68328.1"/>
    </source>
</evidence>
<evidence type="ECO:0000259" key="2">
    <source>
        <dbReference type="PROSITE" id="PS50112"/>
    </source>
</evidence>
<dbReference type="HOGENOM" id="CLU_1465914_0_0_3"/>
<dbReference type="CDD" id="cd00130">
    <property type="entry name" value="PAS"/>
    <property type="match status" value="1"/>
</dbReference>
<dbReference type="EMBL" id="CP001287">
    <property type="protein sequence ID" value="ACK68328.1"/>
    <property type="molecule type" value="Genomic_DNA"/>
</dbReference>
<evidence type="ECO:0000313" key="4">
    <source>
        <dbReference type="Proteomes" id="UP000008204"/>
    </source>
</evidence>
<dbReference type="OrthoDB" id="2081318at2"/>
<proteinExistence type="predicted"/>
<reference evidence="4" key="1">
    <citation type="journal article" date="2011" name="MBio">
        <title>Novel metabolic attributes of the genus Cyanothece, comprising a group of unicellular nitrogen-fixing Cyanobacteria.</title>
        <authorList>
            <person name="Bandyopadhyay A."/>
            <person name="Elvitigala T."/>
            <person name="Welsh E."/>
            <person name="Stockel J."/>
            <person name="Liberton M."/>
            <person name="Min H."/>
            <person name="Sherman L.A."/>
            <person name="Pakrasi H.B."/>
        </authorList>
    </citation>
    <scope>NUCLEOTIDE SEQUENCE [LARGE SCALE GENOMIC DNA]</scope>
    <source>
        <strain evidence="4">PCC 8801</strain>
    </source>
</reference>
<dbReference type="Pfam" id="PF00989">
    <property type="entry name" value="PAS"/>
    <property type="match status" value="1"/>
</dbReference>